<evidence type="ECO:0000313" key="1">
    <source>
        <dbReference type="EMBL" id="MCU6723941.1"/>
    </source>
</evidence>
<dbReference type="RefSeq" id="WP_262653125.1">
    <property type="nucleotide sequence ID" value="NZ_JAOQKE010000001.1"/>
</dbReference>
<gene>
    <name evidence="1" type="ORF">OCV47_00990</name>
</gene>
<comment type="caution">
    <text evidence="1">The sequence shown here is derived from an EMBL/GenBank/DDBJ whole genome shotgun (WGS) entry which is preliminary data.</text>
</comment>
<organism evidence="1 2">
    <name type="scientific">Muricoprocola aceti</name>
    <dbReference type="NCBI Taxonomy" id="2981772"/>
    <lineage>
        <taxon>Bacteria</taxon>
        <taxon>Bacillati</taxon>
        <taxon>Bacillota</taxon>
        <taxon>Clostridia</taxon>
        <taxon>Lachnospirales</taxon>
        <taxon>Lachnospiraceae</taxon>
        <taxon>Muricoprocola</taxon>
    </lineage>
</organism>
<dbReference type="EMBL" id="JAOQKE010000001">
    <property type="protein sequence ID" value="MCU6723941.1"/>
    <property type="molecule type" value="Genomic_DNA"/>
</dbReference>
<evidence type="ECO:0000313" key="2">
    <source>
        <dbReference type="Proteomes" id="UP001652338"/>
    </source>
</evidence>
<reference evidence="1 2" key="1">
    <citation type="journal article" date="2021" name="ISME Commun">
        <title>Automated analysis of genomic sequences facilitates high-throughput and comprehensive description of bacteria.</title>
        <authorList>
            <person name="Hitch T.C.A."/>
        </authorList>
    </citation>
    <scope>NUCLEOTIDE SEQUENCE [LARGE SCALE GENOMIC DNA]</scope>
    <source>
        <strain evidence="1 2">Sanger_29</strain>
    </source>
</reference>
<proteinExistence type="predicted"/>
<protein>
    <submittedName>
        <fullName evidence="1">YabP/YqfC family sporulation protein</fullName>
    </submittedName>
</protein>
<dbReference type="Pfam" id="PF07873">
    <property type="entry name" value="YabP"/>
    <property type="match status" value="1"/>
</dbReference>
<name>A0ABT2SHG2_9FIRM</name>
<dbReference type="InterPro" id="IPR022476">
    <property type="entry name" value="Spore_YabP/YqfC"/>
</dbReference>
<keyword evidence="2" id="KW-1185">Reference proteome</keyword>
<sequence length="76" mass="8879">MEIPEDTFPGCAYLQLFGNRQMKLENYSRIIDYDEKKLLLQCKTCQIELFGHDLLIREYSGTRLTVAGCIEQITFL</sequence>
<dbReference type="Proteomes" id="UP001652338">
    <property type="component" value="Unassembled WGS sequence"/>
</dbReference>
<accession>A0ABT2SHG2</accession>